<comment type="caution">
    <text evidence="1">The sequence shown here is derived from an EMBL/GenBank/DDBJ whole genome shotgun (WGS) entry which is preliminary data.</text>
</comment>
<keyword evidence="2" id="KW-1185">Reference proteome</keyword>
<organism evidence="1 2">
    <name type="scientific">Gossypium anomalum</name>
    <dbReference type="NCBI Taxonomy" id="47600"/>
    <lineage>
        <taxon>Eukaryota</taxon>
        <taxon>Viridiplantae</taxon>
        <taxon>Streptophyta</taxon>
        <taxon>Embryophyta</taxon>
        <taxon>Tracheophyta</taxon>
        <taxon>Spermatophyta</taxon>
        <taxon>Magnoliopsida</taxon>
        <taxon>eudicotyledons</taxon>
        <taxon>Gunneridae</taxon>
        <taxon>Pentapetalae</taxon>
        <taxon>rosids</taxon>
        <taxon>malvids</taxon>
        <taxon>Malvales</taxon>
        <taxon>Malvaceae</taxon>
        <taxon>Malvoideae</taxon>
        <taxon>Gossypium</taxon>
    </lineage>
</organism>
<dbReference type="EMBL" id="JAHUZN010000006">
    <property type="protein sequence ID" value="KAG8490687.1"/>
    <property type="molecule type" value="Genomic_DNA"/>
</dbReference>
<gene>
    <name evidence="1" type="ORF">CXB51_013810</name>
</gene>
<evidence type="ECO:0000313" key="2">
    <source>
        <dbReference type="Proteomes" id="UP000701853"/>
    </source>
</evidence>
<evidence type="ECO:0000313" key="1">
    <source>
        <dbReference type="EMBL" id="KAG8490687.1"/>
    </source>
</evidence>
<protein>
    <submittedName>
        <fullName evidence="1">Uncharacterized protein</fullName>
    </submittedName>
</protein>
<dbReference type="Proteomes" id="UP000701853">
    <property type="component" value="Chromosome 6"/>
</dbReference>
<sequence>MAKQFGDFLGKFLEYDINSGDGFEKIYVYSYSLGHGESYCPIRLRIEPDKTVFSWDRSLRAATWRNMVASRWLRQGDSSQWSNESLEGNNQKTKLNAKKMKTVRLKCGFENGIDIVSSGSRGGIFLGWKGNSLIQLKSFSSSHINVKVHDDEIDAVWHLTGFYGNPVEWNRRESWDLLR</sequence>
<reference evidence="1 2" key="1">
    <citation type="journal article" date="2021" name="bioRxiv">
        <title>The Gossypium anomalum genome as a resource for cotton improvement and evolutionary analysis of hybrid incompatibility.</title>
        <authorList>
            <person name="Grover C.E."/>
            <person name="Yuan D."/>
            <person name="Arick M.A."/>
            <person name="Miller E.R."/>
            <person name="Hu G."/>
            <person name="Peterson D.G."/>
            <person name="Wendel J.F."/>
            <person name="Udall J.A."/>
        </authorList>
    </citation>
    <scope>NUCLEOTIDE SEQUENCE [LARGE SCALE GENOMIC DNA]</scope>
    <source>
        <strain evidence="1">JFW-Udall</strain>
        <tissue evidence="1">Leaf</tissue>
    </source>
</reference>
<name>A0A8J6CX46_9ROSI</name>
<dbReference type="OrthoDB" id="1750221at2759"/>
<dbReference type="AlphaFoldDB" id="A0A8J6CX46"/>
<proteinExistence type="predicted"/>
<accession>A0A8J6CX46</accession>